<dbReference type="OrthoDB" id="7674490at2759"/>
<reference evidence="2" key="1">
    <citation type="submission" date="2021-04" db="EMBL/GenBank/DDBJ databases">
        <authorList>
            <person name="Chebbi M.A.C M."/>
        </authorList>
    </citation>
    <scope>NUCLEOTIDE SEQUENCE</scope>
</reference>
<feature type="chain" id="PRO_5035151897" evidence="1">
    <location>
        <begin position="18"/>
        <end position="241"/>
    </location>
</feature>
<protein>
    <submittedName>
        <fullName evidence="2">Uncharacterized protein</fullName>
    </submittedName>
</protein>
<dbReference type="AlphaFoldDB" id="A0A8J2EJ83"/>
<accession>A0A8J2EJ83</accession>
<organism evidence="2 3">
    <name type="scientific">Cotesia congregata</name>
    <name type="common">Parasitoid wasp</name>
    <name type="synonym">Apanteles congregatus</name>
    <dbReference type="NCBI Taxonomy" id="51543"/>
    <lineage>
        <taxon>Eukaryota</taxon>
        <taxon>Metazoa</taxon>
        <taxon>Ecdysozoa</taxon>
        <taxon>Arthropoda</taxon>
        <taxon>Hexapoda</taxon>
        <taxon>Insecta</taxon>
        <taxon>Pterygota</taxon>
        <taxon>Neoptera</taxon>
        <taxon>Endopterygota</taxon>
        <taxon>Hymenoptera</taxon>
        <taxon>Apocrita</taxon>
        <taxon>Ichneumonoidea</taxon>
        <taxon>Braconidae</taxon>
        <taxon>Microgastrinae</taxon>
        <taxon>Cotesia</taxon>
    </lineage>
</organism>
<dbReference type="EMBL" id="CAJNRD030001116">
    <property type="protein sequence ID" value="CAG5074941.1"/>
    <property type="molecule type" value="Genomic_DNA"/>
</dbReference>
<evidence type="ECO:0000313" key="2">
    <source>
        <dbReference type="EMBL" id="CAG5074941.1"/>
    </source>
</evidence>
<keyword evidence="3" id="KW-1185">Reference proteome</keyword>
<dbReference type="Proteomes" id="UP000786811">
    <property type="component" value="Unassembled WGS sequence"/>
</dbReference>
<evidence type="ECO:0000313" key="3">
    <source>
        <dbReference type="Proteomes" id="UP000786811"/>
    </source>
</evidence>
<gene>
    <name evidence="2" type="ORF">HICCMSTLAB_LOCUS1152</name>
</gene>
<dbReference type="InterPro" id="IPR009003">
    <property type="entry name" value="Peptidase_S1_PA"/>
</dbReference>
<name>A0A8J2EJ83_COTCN</name>
<sequence>MAIKVLIISALFALVAAQGFDDFEQHEIYYNFGSQSTNIRWGTLQKIGTTYRTSVIVTEEKTSNYHGCVGVPVSKKHVLISRACNINLNKKLVAVASGAVNWEQENSFRDVKKVDALGENLLVITLQNEIEKDITVYSLPTAKLRRGASYLSFGWTPLCTPIAKIAKQTFKKEILIVNNENCRINDDIHACGEELSRKVGAGSPVIRGFTVYGFTDFQCSKKGSIDEVFPFVDSIRALIAY</sequence>
<evidence type="ECO:0000256" key="1">
    <source>
        <dbReference type="SAM" id="SignalP"/>
    </source>
</evidence>
<feature type="signal peptide" evidence="1">
    <location>
        <begin position="1"/>
        <end position="17"/>
    </location>
</feature>
<proteinExistence type="predicted"/>
<dbReference type="SUPFAM" id="SSF50494">
    <property type="entry name" value="Trypsin-like serine proteases"/>
    <property type="match status" value="1"/>
</dbReference>
<comment type="caution">
    <text evidence="2">The sequence shown here is derived from an EMBL/GenBank/DDBJ whole genome shotgun (WGS) entry which is preliminary data.</text>
</comment>
<keyword evidence="1" id="KW-0732">Signal</keyword>